<accession>A0AAV8V6B0</accession>
<feature type="compositionally biased region" description="Basic and acidic residues" evidence="1">
    <location>
        <begin position="111"/>
        <end position="122"/>
    </location>
</feature>
<evidence type="ECO:0000256" key="1">
    <source>
        <dbReference type="SAM" id="MobiDB-lite"/>
    </source>
</evidence>
<comment type="caution">
    <text evidence="2">The sequence shown here is derived from an EMBL/GenBank/DDBJ whole genome shotgun (WGS) entry which is preliminary data.</text>
</comment>
<feature type="region of interest" description="Disordered" evidence="1">
    <location>
        <begin position="110"/>
        <end position="133"/>
    </location>
</feature>
<proteinExistence type="predicted"/>
<evidence type="ECO:0000313" key="2">
    <source>
        <dbReference type="EMBL" id="KAJ8909691.1"/>
    </source>
</evidence>
<sequence>MLTSSAIGKALLNWYAIKGGFDSTRQGYLVEIIATYFLNKNITHMSNSDYAVLARKIQELFPCEISEAYYLPPVKKRDSRDNKSGVAKGKLVDKFRNKLTFLREAGLLPSRGEHSDKEKSDIQDLSEQDENADPKTTASLIWLQNNKEPWQEVLFHWDNTFDYRKRRILSETNQLTLNEIFLKFSVLSEPLGLNLVSKDFDKIYADKSTLFYQNWEKNIFKLIKIRKQFVVSDTDKLLLELLDTGNLEKGELPGDVETVIQRKKEKLNKLDVPIQPYVIVEGSGTTIRKVYVYINKQLFQVPTVLKAIDTCFQCYHVFNLRYQFESEHMWAFIQHSMYELRTKWDPTIPNILDIVNKVKRQ</sequence>
<dbReference type="Proteomes" id="UP001159042">
    <property type="component" value="Unassembled WGS sequence"/>
</dbReference>
<organism evidence="2 3">
    <name type="scientific">Exocentrus adspersus</name>
    <dbReference type="NCBI Taxonomy" id="1586481"/>
    <lineage>
        <taxon>Eukaryota</taxon>
        <taxon>Metazoa</taxon>
        <taxon>Ecdysozoa</taxon>
        <taxon>Arthropoda</taxon>
        <taxon>Hexapoda</taxon>
        <taxon>Insecta</taxon>
        <taxon>Pterygota</taxon>
        <taxon>Neoptera</taxon>
        <taxon>Endopterygota</taxon>
        <taxon>Coleoptera</taxon>
        <taxon>Polyphaga</taxon>
        <taxon>Cucujiformia</taxon>
        <taxon>Chrysomeloidea</taxon>
        <taxon>Cerambycidae</taxon>
        <taxon>Lamiinae</taxon>
        <taxon>Acanthocinini</taxon>
        <taxon>Exocentrus</taxon>
    </lineage>
</organism>
<dbReference type="AlphaFoldDB" id="A0AAV8V6B0"/>
<evidence type="ECO:0000313" key="3">
    <source>
        <dbReference type="Proteomes" id="UP001159042"/>
    </source>
</evidence>
<dbReference type="PANTHER" id="PTHR31025">
    <property type="entry name" value="SI:CH211-196P9.1-RELATED"/>
    <property type="match status" value="1"/>
</dbReference>
<keyword evidence="3" id="KW-1185">Reference proteome</keyword>
<protein>
    <submittedName>
        <fullName evidence="2">Uncharacterized protein</fullName>
    </submittedName>
</protein>
<reference evidence="2 3" key="1">
    <citation type="journal article" date="2023" name="Insect Mol. Biol.">
        <title>Genome sequencing provides insights into the evolution of gene families encoding plant cell wall-degrading enzymes in longhorned beetles.</title>
        <authorList>
            <person name="Shin N.R."/>
            <person name="Okamura Y."/>
            <person name="Kirsch R."/>
            <person name="Pauchet Y."/>
        </authorList>
    </citation>
    <scope>NUCLEOTIDE SEQUENCE [LARGE SCALE GENOMIC DNA]</scope>
    <source>
        <strain evidence="2">EAD_L_NR</strain>
    </source>
</reference>
<name>A0AAV8V6B0_9CUCU</name>
<dbReference type="EMBL" id="JANEYG010000444">
    <property type="protein sequence ID" value="KAJ8909691.1"/>
    <property type="molecule type" value="Genomic_DNA"/>
</dbReference>
<dbReference type="PANTHER" id="PTHR31025:SF9">
    <property type="entry name" value="SI:DKEY-286J15.1"/>
    <property type="match status" value="1"/>
</dbReference>
<gene>
    <name evidence="2" type="ORF">NQ315_011425</name>
</gene>